<dbReference type="PANTHER" id="PTHR43372">
    <property type="entry name" value="FATTY-ACID AMIDE HYDROLASE"/>
    <property type="match status" value="1"/>
</dbReference>
<dbReference type="RefSeq" id="XP_015186290.1">
    <property type="nucleotide sequence ID" value="XM_015330804.1"/>
</dbReference>
<feature type="signal peptide" evidence="2">
    <location>
        <begin position="1"/>
        <end position="19"/>
    </location>
</feature>
<dbReference type="Gene3D" id="3.90.1300.10">
    <property type="entry name" value="Amidase signature (AS) domain"/>
    <property type="match status" value="1"/>
</dbReference>
<sequence length="513" mass="57122">MRILFVISFFLNLLFKMLNFIIKMCNFNKSRQIPPTNDDLFDLSASVLAKKIRFGEITSQEVVKAYIQRIKLVNPIINAVIEDRFEKALEEAMMCDRKIKNGELTIFEMEKQKPLYGVPFTVKESCMLKGLSYTGGSYAQKGRKALDNGEAIELMINAGGIPLCVTNIPELCTGFDSYNFLYGKTYNPYNTKCGAGGSSGGEGALIGSGSSLIGIGSDLAGSIRIPALFNGIFGHKPSRGIVSVKGHLPLPDDEVFIRCGTVGPLARYVEDLYLTMKVLTVKHNQDLHLDDPVNLKKLNVYYLENIEDKFGIIQTQQEIRTCIREAVRHLQDCGSNVEKYPGSFSNLCDAILNRILSMKFPILLDPNNSKNERSLICELPKSILGCSKYTFGAIFIKFLSIIVKRNESMDEGLKIQCQYLTNLLNDNGVIILPTFALTAPVGRLIQLIMINGLYCPIWNYFGFPATNVPMGFDKNGLPIGFQVIAAPYQDRLCLAVAKELEKSFGGWIPPYRS</sequence>
<dbReference type="Pfam" id="PF01425">
    <property type="entry name" value="Amidase"/>
    <property type="match status" value="1"/>
</dbReference>
<dbReference type="PROSITE" id="PS00571">
    <property type="entry name" value="AMIDASES"/>
    <property type="match status" value="1"/>
</dbReference>
<evidence type="ECO:0000259" key="3">
    <source>
        <dbReference type="Pfam" id="PF01425"/>
    </source>
</evidence>
<gene>
    <name evidence="5 6" type="primary">LOC107071644</name>
</gene>
<accession>A0ABM1J1F4</accession>
<reference evidence="5 6" key="1">
    <citation type="submission" date="2025-05" db="UniProtKB">
        <authorList>
            <consortium name="RefSeq"/>
        </authorList>
    </citation>
    <scope>IDENTIFICATION</scope>
    <source>
        <tissue evidence="5 6">Whole body</tissue>
    </source>
</reference>
<dbReference type="InterPro" id="IPR052739">
    <property type="entry name" value="FAAH2"/>
</dbReference>
<dbReference type="SUPFAM" id="SSF75304">
    <property type="entry name" value="Amidase signature (AS) enzymes"/>
    <property type="match status" value="1"/>
</dbReference>
<dbReference type="InterPro" id="IPR020556">
    <property type="entry name" value="Amidase_CS"/>
</dbReference>
<proteinExistence type="inferred from homology"/>
<evidence type="ECO:0000313" key="5">
    <source>
        <dbReference type="RefSeq" id="XP_015186290.1"/>
    </source>
</evidence>
<dbReference type="InterPro" id="IPR036928">
    <property type="entry name" value="AS_sf"/>
</dbReference>
<dbReference type="Proteomes" id="UP000694924">
    <property type="component" value="Unplaced"/>
</dbReference>
<feature type="domain" description="Amidase" evidence="3">
    <location>
        <begin position="61"/>
        <end position="494"/>
    </location>
</feature>
<feature type="chain" id="PRO_5045022515" evidence="2">
    <location>
        <begin position="20"/>
        <end position="513"/>
    </location>
</feature>
<evidence type="ECO:0000313" key="4">
    <source>
        <dbReference type="Proteomes" id="UP000694924"/>
    </source>
</evidence>
<comment type="similarity">
    <text evidence="1">Belongs to the amidase family.</text>
</comment>
<dbReference type="PANTHER" id="PTHR43372:SF3">
    <property type="entry name" value="AT07710P-RELATED"/>
    <property type="match status" value="1"/>
</dbReference>
<evidence type="ECO:0000256" key="2">
    <source>
        <dbReference type="SAM" id="SignalP"/>
    </source>
</evidence>
<dbReference type="GeneID" id="107071644"/>
<dbReference type="PIRSF" id="PIRSF001221">
    <property type="entry name" value="Amidase_fungi"/>
    <property type="match status" value="1"/>
</dbReference>
<organism evidence="4 6">
    <name type="scientific">Polistes dominula</name>
    <name type="common">European paper wasp</name>
    <name type="synonym">Vespa dominula</name>
    <dbReference type="NCBI Taxonomy" id="743375"/>
    <lineage>
        <taxon>Eukaryota</taxon>
        <taxon>Metazoa</taxon>
        <taxon>Ecdysozoa</taxon>
        <taxon>Arthropoda</taxon>
        <taxon>Hexapoda</taxon>
        <taxon>Insecta</taxon>
        <taxon>Pterygota</taxon>
        <taxon>Neoptera</taxon>
        <taxon>Endopterygota</taxon>
        <taxon>Hymenoptera</taxon>
        <taxon>Apocrita</taxon>
        <taxon>Aculeata</taxon>
        <taxon>Vespoidea</taxon>
        <taxon>Vespidae</taxon>
        <taxon>Polistinae</taxon>
        <taxon>Polistini</taxon>
        <taxon>Polistes</taxon>
    </lineage>
</organism>
<name>A0ABM1J1F4_POLDO</name>
<dbReference type="InterPro" id="IPR023631">
    <property type="entry name" value="Amidase_dom"/>
</dbReference>
<keyword evidence="2" id="KW-0732">Signal</keyword>
<evidence type="ECO:0000256" key="1">
    <source>
        <dbReference type="ARBA" id="ARBA00009199"/>
    </source>
</evidence>
<keyword evidence="4" id="KW-1185">Reference proteome</keyword>
<evidence type="ECO:0000313" key="6">
    <source>
        <dbReference type="RefSeq" id="XP_015186291.1"/>
    </source>
</evidence>
<protein>
    <submittedName>
        <fullName evidence="5 6">Fatty-acid amide hydrolase 2-B-like</fullName>
    </submittedName>
</protein>
<dbReference type="RefSeq" id="XP_015186291.1">
    <property type="nucleotide sequence ID" value="XM_015330805.1"/>
</dbReference>